<dbReference type="EMBL" id="FOVM01000004">
    <property type="protein sequence ID" value="SFN67181.1"/>
    <property type="molecule type" value="Genomic_DNA"/>
</dbReference>
<sequence>MSENADLHFAEALISDAATTQYPNRMSRFGRMVGRWQVHSKRMDEKTGHWHETDFLWVMSFILDGKAVQDVALHPREDGGYDALATAVRVYDRDMGAWRVSYFEPERGEYAHLVATAHKRDGIRQDGTRNDGLLIRWNFSKITDTSYIWESFVSEDEGATWVLNEHNEGRRIG</sequence>
<dbReference type="Proteomes" id="UP000198867">
    <property type="component" value="Unassembled WGS sequence"/>
</dbReference>
<evidence type="ECO:0000313" key="2">
    <source>
        <dbReference type="Proteomes" id="UP000198867"/>
    </source>
</evidence>
<name>A0A1I5AXU5_9MICO</name>
<evidence type="ECO:0000313" key="1">
    <source>
        <dbReference type="EMBL" id="SFN67181.1"/>
    </source>
</evidence>
<keyword evidence="2" id="KW-1185">Reference proteome</keyword>
<protein>
    <recommendedName>
        <fullName evidence="3">DUF1579 domain-containing protein</fullName>
    </recommendedName>
</protein>
<organism evidence="1 2">
    <name type="scientific">Mycetocola miduiensis</name>
    <dbReference type="NCBI Taxonomy" id="995034"/>
    <lineage>
        <taxon>Bacteria</taxon>
        <taxon>Bacillati</taxon>
        <taxon>Actinomycetota</taxon>
        <taxon>Actinomycetes</taxon>
        <taxon>Micrococcales</taxon>
        <taxon>Microbacteriaceae</taxon>
        <taxon>Mycetocola</taxon>
    </lineage>
</organism>
<evidence type="ECO:0008006" key="3">
    <source>
        <dbReference type="Google" id="ProtNLM"/>
    </source>
</evidence>
<dbReference type="AlphaFoldDB" id="A0A1I5AXU5"/>
<dbReference type="STRING" id="995034.SAMN05216219_1601"/>
<dbReference type="OrthoDB" id="9814791at2"/>
<proteinExistence type="predicted"/>
<accession>A0A1I5AXU5</accession>
<gene>
    <name evidence="1" type="ORF">SAMN05216219_1601</name>
</gene>
<reference evidence="2" key="1">
    <citation type="submission" date="2016-10" db="EMBL/GenBank/DDBJ databases">
        <authorList>
            <person name="Varghese N."/>
            <person name="Submissions S."/>
        </authorList>
    </citation>
    <scope>NUCLEOTIDE SEQUENCE [LARGE SCALE GENOMIC DNA]</scope>
    <source>
        <strain evidence="2">CGMCC 1.11101</strain>
    </source>
</reference>
<dbReference type="RefSeq" id="WP_090710368.1">
    <property type="nucleotide sequence ID" value="NZ_FOVM01000004.1"/>
</dbReference>